<keyword evidence="2" id="KW-1185">Reference proteome</keyword>
<evidence type="ECO:0000313" key="1">
    <source>
        <dbReference type="EMBL" id="QQP88684.1"/>
    </source>
</evidence>
<protein>
    <submittedName>
        <fullName evidence="1">Glycosyltransferase</fullName>
    </submittedName>
</protein>
<gene>
    <name evidence="1" type="ORF">IGS68_22095</name>
</gene>
<dbReference type="EMBL" id="CP067420">
    <property type="protein sequence ID" value="QQP88684.1"/>
    <property type="molecule type" value="Genomic_DNA"/>
</dbReference>
<reference evidence="1" key="1">
    <citation type="submission" date="2021-02" db="EMBL/GenBank/DDBJ databases">
        <title>Skermanella TT6 skin isolate.</title>
        <authorList>
            <person name="Lee K."/>
            <person name="Ganzorig M."/>
        </authorList>
    </citation>
    <scope>NUCLEOTIDE SEQUENCE</scope>
    <source>
        <strain evidence="1">TT6</strain>
    </source>
</reference>
<organism evidence="1 2">
    <name type="scientific">Skermanella cutis</name>
    <dbReference type="NCBI Taxonomy" id="2775420"/>
    <lineage>
        <taxon>Bacteria</taxon>
        <taxon>Pseudomonadati</taxon>
        <taxon>Pseudomonadota</taxon>
        <taxon>Alphaproteobacteria</taxon>
        <taxon>Rhodospirillales</taxon>
        <taxon>Azospirillaceae</taxon>
        <taxon>Skermanella</taxon>
    </lineage>
</organism>
<name>A0ABX7B3G6_9PROT</name>
<sequence length="393" mass="41941">MIIVTEPIIWGDEHVPVNTGLLETVVRAFPGEPVRFYGEAGHIGLIRSLIDPADGADVDFRPVELPPRTPGFRGRMRHDLEFAGRLLADAAGSHLILASSCPSLIAALKLRGLRSSVRDVHVVLHGNLASLWSWRSRNPVTRLTDLRTAMALPSRLPVRYFVMEPAIRGELLAALPGLDPADIRVLPHPVSSVEAASAPAPVADGPLRIGFMGGATREKGFGEFLDIAARAAGPGVEFHAAGRLGADMAGADLGALASRPAAAKLGRRDYVEALARLHFVCMPYRGDHYRYSPSGVLADALAFAKPMLAFDLPIFRDLFDRHGDIGYLCRDGEEMAALIRSGLSDTLGKGGRYRAQVEAVRAACAPRLAGRLKDDLRAALAGAPGGQPLSLAS</sequence>
<dbReference type="Proteomes" id="UP000595197">
    <property type="component" value="Chromosome"/>
</dbReference>
<evidence type="ECO:0000313" key="2">
    <source>
        <dbReference type="Proteomes" id="UP000595197"/>
    </source>
</evidence>
<dbReference type="Gene3D" id="3.40.50.2000">
    <property type="entry name" value="Glycogen Phosphorylase B"/>
    <property type="match status" value="1"/>
</dbReference>
<accession>A0ABX7B3G6</accession>
<dbReference type="RefSeq" id="WP_201073929.1">
    <property type="nucleotide sequence ID" value="NZ_CP067420.1"/>
</dbReference>
<proteinExistence type="predicted"/>
<dbReference type="Pfam" id="PF13692">
    <property type="entry name" value="Glyco_trans_1_4"/>
    <property type="match status" value="1"/>
</dbReference>
<dbReference type="SUPFAM" id="SSF53756">
    <property type="entry name" value="UDP-Glycosyltransferase/glycogen phosphorylase"/>
    <property type="match status" value="1"/>
</dbReference>